<evidence type="ECO:0000313" key="1">
    <source>
        <dbReference type="EMBL" id="MBR7792338.1"/>
    </source>
</evidence>
<keyword evidence="2" id="KW-1185">Reference proteome</keyword>
<sequence length="63" mass="6935">MKTHHRIGQPVTFHCHILGKVRGKILRFVPDVSNGQLHAELELLPPHAATPIVTEPVVNLEAA</sequence>
<gene>
    <name evidence="1" type="ORF">KDM87_06970</name>
</gene>
<name>A0ABS5H0V5_9BURK</name>
<comment type="caution">
    <text evidence="1">The sequence shown here is derived from an EMBL/GenBank/DDBJ whole genome shotgun (WGS) entry which is preliminary data.</text>
</comment>
<dbReference type="Proteomes" id="UP000682982">
    <property type="component" value="Unassembled WGS sequence"/>
</dbReference>
<dbReference type="EMBL" id="JAGSPK010000002">
    <property type="protein sequence ID" value="MBR7792338.1"/>
    <property type="molecule type" value="Genomic_DNA"/>
</dbReference>
<evidence type="ECO:0000313" key="2">
    <source>
        <dbReference type="Proteomes" id="UP000682982"/>
    </source>
</evidence>
<dbReference type="RefSeq" id="WP_212678398.1">
    <property type="nucleotide sequence ID" value="NZ_JAGSPK010000002.1"/>
</dbReference>
<proteinExistence type="predicted"/>
<organism evidence="1 2">
    <name type="scientific">Undibacterium rivi</name>
    <dbReference type="NCBI Taxonomy" id="2828729"/>
    <lineage>
        <taxon>Bacteria</taxon>
        <taxon>Pseudomonadati</taxon>
        <taxon>Pseudomonadota</taxon>
        <taxon>Betaproteobacteria</taxon>
        <taxon>Burkholderiales</taxon>
        <taxon>Oxalobacteraceae</taxon>
        <taxon>Undibacterium</taxon>
    </lineage>
</organism>
<accession>A0ABS5H0V5</accession>
<protein>
    <recommendedName>
        <fullName evidence="3">KOW domain-containing protein</fullName>
    </recommendedName>
</protein>
<evidence type="ECO:0008006" key="3">
    <source>
        <dbReference type="Google" id="ProtNLM"/>
    </source>
</evidence>
<reference evidence="1 2" key="1">
    <citation type="submission" date="2021-04" db="EMBL/GenBank/DDBJ databases">
        <title>novel species isolated from subtropical streams in China.</title>
        <authorList>
            <person name="Lu H."/>
        </authorList>
    </citation>
    <scope>NUCLEOTIDE SEQUENCE [LARGE SCALE GENOMIC DNA]</scope>
    <source>
        <strain evidence="1 2">FT147W</strain>
    </source>
</reference>